<evidence type="ECO:0000256" key="6">
    <source>
        <dbReference type="SAM" id="MobiDB-lite"/>
    </source>
</evidence>
<dbReference type="InterPro" id="IPR042197">
    <property type="entry name" value="Apaf_helical"/>
</dbReference>
<evidence type="ECO:0000259" key="7">
    <source>
        <dbReference type="PROSITE" id="PS50104"/>
    </source>
</evidence>
<dbReference type="SUPFAM" id="SSF52540">
    <property type="entry name" value="P-loop containing nucleoside triphosphate hydrolases"/>
    <property type="match status" value="1"/>
</dbReference>
<organism evidence="8 9">
    <name type="scientific">Quillaja saponaria</name>
    <name type="common">Soap bark tree</name>
    <dbReference type="NCBI Taxonomy" id="32244"/>
    <lineage>
        <taxon>Eukaryota</taxon>
        <taxon>Viridiplantae</taxon>
        <taxon>Streptophyta</taxon>
        <taxon>Embryophyta</taxon>
        <taxon>Tracheophyta</taxon>
        <taxon>Spermatophyta</taxon>
        <taxon>Magnoliopsida</taxon>
        <taxon>eudicotyledons</taxon>
        <taxon>Gunneridae</taxon>
        <taxon>Pentapetalae</taxon>
        <taxon>rosids</taxon>
        <taxon>fabids</taxon>
        <taxon>Fabales</taxon>
        <taxon>Quillajaceae</taxon>
        <taxon>Quillaja</taxon>
    </lineage>
</organism>
<dbReference type="InterPro" id="IPR058546">
    <property type="entry name" value="RPS4B/Roq1-like_LRR"/>
</dbReference>
<dbReference type="Pfam" id="PF23282">
    <property type="entry name" value="WHD_ROQ1"/>
    <property type="match status" value="1"/>
</dbReference>
<gene>
    <name evidence="8" type="ORF">O6P43_008369</name>
</gene>
<keyword evidence="2" id="KW-0677">Repeat</keyword>
<protein>
    <submittedName>
        <fullName evidence="8">Disease resistance protein</fullName>
    </submittedName>
</protein>
<dbReference type="SUPFAM" id="SSF52058">
    <property type="entry name" value="L domain-like"/>
    <property type="match status" value="1"/>
</dbReference>
<keyword evidence="3" id="KW-0611">Plant defense</keyword>
<evidence type="ECO:0000313" key="9">
    <source>
        <dbReference type="Proteomes" id="UP001163823"/>
    </source>
</evidence>
<dbReference type="PROSITE" id="PS50104">
    <property type="entry name" value="TIR"/>
    <property type="match status" value="1"/>
</dbReference>
<dbReference type="Gene3D" id="3.80.10.10">
    <property type="entry name" value="Ribonuclease Inhibitor"/>
    <property type="match status" value="2"/>
</dbReference>
<dbReference type="InterPro" id="IPR036390">
    <property type="entry name" value="WH_DNA-bd_sf"/>
</dbReference>
<evidence type="ECO:0000256" key="5">
    <source>
        <dbReference type="SAM" id="Coils"/>
    </source>
</evidence>
<keyword evidence="1" id="KW-0433">Leucine-rich repeat</keyword>
<dbReference type="GO" id="GO:0007165">
    <property type="term" value="P:signal transduction"/>
    <property type="evidence" value="ECO:0007669"/>
    <property type="project" value="InterPro"/>
</dbReference>
<dbReference type="Pfam" id="PF01582">
    <property type="entry name" value="TIR"/>
    <property type="match status" value="1"/>
</dbReference>
<comment type="caution">
    <text evidence="8">The sequence shown here is derived from an EMBL/GenBank/DDBJ whole genome shotgun (WGS) entry which is preliminary data.</text>
</comment>
<dbReference type="Pfam" id="PF00931">
    <property type="entry name" value="NB-ARC"/>
    <property type="match status" value="1"/>
</dbReference>
<dbReference type="Gene3D" id="3.40.50.300">
    <property type="entry name" value="P-loop containing nucleotide triphosphate hydrolases"/>
    <property type="match status" value="1"/>
</dbReference>
<dbReference type="Gene3D" id="3.40.50.10140">
    <property type="entry name" value="Toll/interleukin-1 receptor homology (TIR) domain"/>
    <property type="match status" value="1"/>
</dbReference>
<evidence type="ECO:0000313" key="8">
    <source>
        <dbReference type="EMBL" id="KAJ7970141.1"/>
    </source>
</evidence>
<dbReference type="KEGG" id="qsa:O6P43_008369"/>
<feature type="coiled-coil region" evidence="5">
    <location>
        <begin position="1408"/>
        <end position="1446"/>
    </location>
</feature>
<dbReference type="InterPro" id="IPR000157">
    <property type="entry name" value="TIR_dom"/>
</dbReference>
<dbReference type="PANTHER" id="PTHR11017:SF570">
    <property type="entry name" value="DISEASE RESISTANCE PROTEIN (TIR-NBS CLASS)-RELATED"/>
    <property type="match status" value="1"/>
</dbReference>
<dbReference type="EMBL" id="JARAOO010000004">
    <property type="protein sequence ID" value="KAJ7970141.1"/>
    <property type="molecule type" value="Genomic_DNA"/>
</dbReference>
<feature type="region of interest" description="Disordered" evidence="6">
    <location>
        <begin position="1216"/>
        <end position="1244"/>
    </location>
</feature>
<dbReference type="InterPro" id="IPR035897">
    <property type="entry name" value="Toll_tir_struct_dom_sf"/>
</dbReference>
<dbReference type="InterPro" id="IPR027417">
    <property type="entry name" value="P-loop_NTPase"/>
</dbReference>
<sequence>MIGRGSSSFSSTDRWTYDVFLSFKGEDTRYSFTGNLSNALRQRGINTFIDDEELKRGEDISPSLLKAIEESRISIIVFSEKYASSTWCLDELVKILECMKTKKQLVRPVFYYVDPTEVRHQHGSFEKAMAEHEQKFKNNKAKVQKWRRALSEAANLSGWHFVNGYEFEFIQRIIEEVSSQLNRTLLHVADHPVGLRSHIARLKSLLDIESGDDVLTVGICGIGGIGKTTTARAVYNLIADRFAGSSFLADVRENSARQGLVQLQETLLLEILGDRNIKLGNANKGIPILQRRLCHKKVLLILDDVDNIKQLRALAGGHDWFGPGSRILVTTRDKHLLIAHGIQKVHEVKELADDEALELFSWNAFKTNEPDASYMEISNRVVQYAKGLPLALNIIGSDLFGRSIEEWKSALDKYEQIPNKEVQDVLKVSYENLDHLEREIFLDVACFFKGDLLEHVEKTLDACRFYPRYGIGVLIDKSLVTIDELNRLKMHDLIQDMGREVARQDSAFEPGKRRRLWNYEDVLEVLSKDTATERIEGIMLELPQAQQLQLRPNFFKNLKNLRVLIVRNAHFSKAPKHLPNNLRVLDWRDYPSQSLPADFHPETLVVLNMPHSHLTMDEPFKKFGRLTLMDFSDNDYLSKVPDMSEIPNLQTLRLNNCMNLSEVHDSVGNLSKLVTFSAEGCPNLQSLPSGIRMTSLESLNLGKCSRVERLPDILVNMENIKTINVEGTGIEELPHSFRNLAGLESLILTSCTSLGNLPSSIDIFMNLDELVIENCPQLRNSLEKYLTGVFPKLKRLSLKNCDLLDEDLVIILSCFPELSWLVLSENNFVALPAGIEDLQNLLLLHLNNCKQLREIPGIPLNLQYIDARNCTSLTSQSSTTLLSQAFHEVEHIDITVFKTRIPKWLDHCSKGGSVVFWVRQKFPVIAICIVLGPGEDENVNPSTCAYRLLINGVVVFQEEGEWPSNHVWLFDLRIHLSRKEWLGLNAKLQRGWNHVEISCTLRSTTQNGTVKCCGIHVYKEHTNIDNILFIDPDTLNSRAAYDHDTDDSLEISDDENELDHILTKVLADVLGKITNDGLCKDIDGLEHMRDCKTEETQQEQQLTLFDQKIQLGYERMISKVKGKSIMVDRETEVYNDVMWNSMTSELIGGTSSNKDGESSKAFLQPATEDEEETDVKGSSDESEQKKLKEDDDVVYPHNSLKTSSVPNFQISDKITSRKSRLTSLNKAEPVAKATAQSEQTQAQEPLIKPAESNSIHRLSVGTIESILPDDDSMEAFYTAILAETTAMSPPQVSIEVNAKPSNSRQSEETRKALNILQDFLIKDFSLLLHTGRSSTMKTTLSYLSKLSADDGISEKMKSLITQLSRDFTLWSWEYNDASMKLESNTTNLSKVDKLDEGLRANTNQFMEAAFFENELRTQLANLEEKKRELEEQINAIKADISLFSEATDNAGKRKREIFMKVGC</sequence>
<evidence type="ECO:0000256" key="3">
    <source>
        <dbReference type="ARBA" id="ARBA00022821"/>
    </source>
</evidence>
<evidence type="ECO:0000256" key="2">
    <source>
        <dbReference type="ARBA" id="ARBA00022737"/>
    </source>
</evidence>
<dbReference type="InterPro" id="IPR032675">
    <property type="entry name" value="LRR_dom_sf"/>
</dbReference>
<evidence type="ECO:0000256" key="4">
    <source>
        <dbReference type="ARBA" id="ARBA00023027"/>
    </source>
</evidence>
<keyword evidence="9" id="KW-1185">Reference proteome</keyword>
<feature type="compositionally biased region" description="Low complexity" evidence="6">
    <location>
        <begin position="1231"/>
        <end position="1244"/>
    </location>
</feature>
<dbReference type="SUPFAM" id="SSF52200">
    <property type="entry name" value="Toll/Interleukin receptor TIR domain"/>
    <property type="match status" value="1"/>
</dbReference>
<reference evidence="8" key="1">
    <citation type="journal article" date="2023" name="Science">
        <title>Elucidation of the pathway for biosynthesis of saponin adjuvants from the soapbark tree.</title>
        <authorList>
            <person name="Reed J."/>
            <person name="Orme A."/>
            <person name="El-Demerdash A."/>
            <person name="Owen C."/>
            <person name="Martin L.B.B."/>
            <person name="Misra R.C."/>
            <person name="Kikuchi S."/>
            <person name="Rejzek M."/>
            <person name="Martin A.C."/>
            <person name="Harkess A."/>
            <person name="Leebens-Mack J."/>
            <person name="Louveau T."/>
            <person name="Stephenson M.J."/>
            <person name="Osbourn A."/>
        </authorList>
    </citation>
    <scope>NUCLEOTIDE SEQUENCE</scope>
    <source>
        <strain evidence="8">S10</strain>
    </source>
</reference>
<feature type="domain" description="TIR" evidence="7">
    <location>
        <begin position="15"/>
        <end position="181"/>
    </location>
</feature>
<dbReference type="GO" id="GO:0006952">
    <property type="term" value="P:defense response"/>
    <property type="evidence" value="ECO:0007669"/>
    <property type="project" value="UniProtKB-KW"/>
</dbReference>
<dbReference type="Gene3D" id="1.10.8.430">
    <property type="entry name" value="Helical domain of apoptotic protease-activating factors"/>
    <property type="match status" value="1"/>
</dbReference>
<dbReference type="SMART" id="SM00255">
    <property type="entry name" value="TIR"/>
    <property type="match status" value="1"/>
</dbReference>
<keyword evidence="5" id="KW-0175">Coiled coil</keyword>
<proteinExistence type="predicted"/>
<keyword evidence="4" id="KW-0520">NAD</keyword>
<accession>A0AAD7M761</accession>
<name>A0AAD7M761_QUISA</name>
<dbReference type="InterPro" id="IPR002182">
    <property type="entry name" value="NB-ARC"/>
</dbReference>
<dbReference type="PRINTS" id="PR00364">
    <property type="entry name" value="DISEASERSIST"/>
</dbReference>
<dbReference type="FunFam" id="3.40.50.10140:FF:000007">
    <property type="entry name" value="Disease resistance protein (TIR-NBS-LRR class)"/>
    <property type="match status" value="1"/>
</dbReference>
<dbReference type="PANTHER" id="PTHR11017">
    <property type="entry name" value="LEUCINE-RICH REPEAT-CONTAINING PROTEIN"/>
    <property type="match status" value="1"/>
</dbReference>
<evidence type="ECO:0000256" key="1">
    <source>
        <dbReference type="ARBA" id="ARBA00022614"/>
    </source>
</evidence>
<dbReference type="GO" id="GO:0043531">
    <property type="term" value="F:ADP binding"/>
    <property type="evidence" value="ECO:0007669"/>
    <property type="project" value="InterPro"/>
</dbReference>
<dbReference type="InterPro" id="IPR058192">
    <property type="entry name" value="WHD_ROQ1-like"/>
</dbReference>
<feature type="region of interest" description="Disordered" evidence="6">
    <location>
        <begin position="1148"/>
        <end position="1202"/>
    </location>
</feature>
<dbReference type="SUPFAM" id="SSF46785">
    <property type="entry name" value="Winged helix' DNA-binding domain"/>
    <property type="match status" value="1"/>
</dbReference>
<dbReference type="Pfam" id="PF23286">
    <property type="entry name" value="LRR_13"/>
    <property type="match status" value="1"/>
</dbReference>
<dbReference type="Proteomes" id="UP001163823">
    <property type="component" value="Chromosome 4"/>
</dbReference>
<dbReference type="InterPro" id="IPR044974">
    <property type="entry name" value="Disease_R_plants"/>
</dbReference>
<feature type="compositionally biased region" description="Basic and acidic residues" evidence="6">
    <location>
        <begin position="1174"/>
        <end position="1189"/>
    </location>
</feature>